<dbReference type="RefSeq" id="XP_002294598.1">
    <property type="nucleotide sequence ID" value="XM_002294562.1"/>
</dbReference>
<keyword evidence="3" id="KW-1185">Reference proteome</keyword>
<dbReference type="PANTHER" id="PTHR33973:SF4">
    <property type="entry name" value="OS07G0153300 PROTEIN"/>
    <property type="match status" value="1"/>
</dbReference>
<dbReference type="GeneID" id="7443364"/>
<dbReference type="HOGENOM" id="CLU_065913_0_0_1"/>
<sequence>MTLLAFPLALSSILWIFLSILGLLTLTFVILLPAYTILLAGTTIVRAKLQQSYHVSKRDHGERNDVAPSPWSKTNTSLFQGSVFHIRHQPMVHSFKYPLHFSVVDLDEGSELFGEGNVHPCGGKMQQTNGHRGKLWPLSKLMMLRDEDHLKNGEGLALNSEVQSTSMQERIINLVHERTVGKLDLRATIDSTENGKQRNGNTHGNTMTPRKIMLVTHLMYYGYCFNPVSLYFILKPKPNNVDDEAEEIEAIVVEVSNTPWNEMSVYVLHPNSVDTVQSFVYPPSDGFKSQSYRYTWRKNFHVSPFMTMDHDYDWKFQISQDRIKVEAKMIRHPQQTDSKDGVLYFTAGFDIHRKVTPSSRYPLQLARIIYRFPIYCFIIQVWIHYEALKLLMKGVQFIPHPEGSETGASKAIAVVTKPVFAAMDIVDTWLSEWRDNGKSKEE</sequence>
<dbReference type="eggNOG" id="ENOG502QVK6">
    <property type="taxonomic scope" value="Eukaryota"/>
</dbReference>
<dbReference type="InterPro" id="IPR010775">
    <property type="entry name" value="DUF1365"/>
</dbReference>
<dbReference type="PANTHER" id="PTHR33973">
    <property type="entry name" value="OS07G0153300 PROTEIN"/>
    <property type="match status" value="1"/>
</dbReference>
<dbReference type="OMA" id="VWIHYEA"/>
<feature type="transmembrane region" description="Helical" evidence="1">
    <location>
        <begin position="12"/>
        <end position="40"/>
    </location>
</feature>
<reference evidence="2 3" key="2">
    <citation type="journal article" date="2008" name="Nature">
        <title>The Phaeodactylum genome reveals the evolutionary history of diatom genomes.</title>
        <authorList>
            <person name="Bowler C."/>
            <person name="Allen A.E."/>
            <person name="Badger J.H."/>
            <person name="Grimwood J."/>
            <person name="Jabbari K."/>
            <person name="Kuo A."/>
            <person name="Maheswari U."/>
            <person name="Martens C."/>
            <person name="Maumus F."/>
            <person name="Otillar R.P."/>
            <person name="Rayko E."/>
            <person name="Salamov A."/>
            <person name="Vandepoele K."/>
            <person name="Beszteri B."/>
            <person name="Gruber A."/>
            <person name="Heijde M."/>
            <person name="Katinka M."/>
            <person name="Mock T."/>
            <person name="Valentin K."/>
            <person name="Verret F."/>
            <person name="Berges J.A."/>
            <person name="Brownlee C."/>
            <person name="Cadoret J.P."/>
            <person name="Chiovitti A."/>
            <person name="Choi C.J."/>
            <person name="Coesel S."/>
            <person name="De Martino A."/>
            <person name="Detter J.C."/>
            <person name="Durkin C."/>
            <person name="Falciatore A."/>
            <person name="Fournet J."/>
            <person name="Haruta M."/>
            <person name="Huysman M.J."/>
            <person name="Jenkins B.D."/>
            <person name="Jiroutova K."/>
            <person name="Jorgensen R.E."/>
            <person name="Joubert Y."/>
            <person name="Kaplan A."/>
            <person name="Kroger N."/>
            <person name="Kroth P.G."/>
            <person name="La Roche J."/>
            <person name="Lindquist E."/>
            <person name="Lommer M."/>
            <person name="Martin-Jezequel V."/>
            <person name="Lopez P.J."/>
            <person name="Lucas S."/>
            <person name="Mangogna M."/>
            <person name="McGinnis K."/>
            <person name="Medlin L.K."/>
            <person name="Montsant A."/>
            <person name="Oudot-Le Secq M.P."/>
            <person name="Napoli C."/>
            <person name="Obornik M."/>
            <person name="Parker M.S."/>
            <person name="Petit J.L."/>
            <person name="Porcel B.M."/>
            <person name="Poulsen N."/>
            <person name="Robison M."/>
            <person name="Rychlewski L."/>
            <person name="Rynearson T.A."/>
            <person name="Schmutz J."/>
            <person name="Shapiro H."/>
            <person name="Siaut M."/>
            <person name="Stanley M."/>
            <person name="Sussman M.R."/>
            <person name="Taylor A.R."/>
            <person name="Vardi A."/>
            <person name="von Dassow P."/>
            <person name="Vyverman W."/>
            <person name="Willis A."/>
            <person name="Wyrwicz L.S."/>
            <person name="Rokhsar D.S."/>
            <person name="Weissenbach J."/>
            <person name="Armbrust E.V."/>
            <person name="Green B.R."/>
            <person name="Van de Peer Y."/>
            <person name="Grigoriev I.V."/>
        </authorList>
    </citation>
    <scope>NUCLEOTIDE SEQUENCE [LARGE SCALE GENOMIC DNA]</scope>
    <source>
        <strain evidence="2 3">CCMP1335</strain>
    </source>
</reference>
<proteinExistence type="predicted"/>
<dbReference type="InParanoid" id="B8CET3"/>
<name>B8CET3_THAPS</name>
<protein>
    <submittedName>
        <fullName evidence="2">Uncharacterized protein</fullName>
    </submittedName>
</protein>
<dbReference type="PaxDb" id="35128-Thaps11530"/>
<dbReference type="Pfam" id="PF07103">
    <property type="entry name" value="DUF1365"/>
    <property type="match status" value="1"/>
</dbReference>
<evidence type="ECO:0000313" key="3">
    <source>
        <dbReference type="Proteomes" id="UP000001449"/>
    </source>
</evidence>
<accession>B8CET3</accession>
<organism evidence="2 3">
    <name type="scientific">Thalassiosira pseudonana</name>
    <name type="common">Marine diatom</name>
    <name type="synonym">Cyclotella nana</name>
    <dbReference type="NCBI Taxonomy" id="35128"/>
    <lineage>
        <taxon>Eukaryota</taxon>
        <taxon>Sar</taxon>
        <taxon>Stramenopiles</taxon>
        <taxon>Ochrophyta</taxon>
        <taxon>Bacillariophyta</taxon>
        <taxon>Coscinodiscophyceae</taxon>
        <taxon>Thalassiosirophycidae</taxon>
        <taxon>Thalassiosirales</taxon>
        <taxon>Thalassiosiraceae</taxon>
        <taxon>Thalassiosira</taxon>
    </lineage>
</organism>
<dbReference type="AlphaFoldDB" id="B8CET3"/>
<evidence type="ECO:0000313" key="2">
    <source>
        <dbReference type="EMBL" id="EED87958.1"/>
    </source>
</evidence>
<keyword evidence="1" id="KW-0812">Transmembrane</keyword>
<dbReference type="Proteomes" id="UP000001449">
    <property type="component" value="Chromosome 20"/>
</dbReference>
<keyword evidence="1" id="KW-0472">Membrane</keyword>
<dbReference type="KEGG" id="tps:THAPSDRAFT_11530"/>
<keyword evidence="1" id="KW-1133">Transmembrane helix</keyword>
<dbReference type="EMBL" id="CM000652">
    <property type="protein sequence ID" value="EED87958.1"/>
    <property type="molecule type" value="Genomic_DNA"/>
</dbReference>
<evidence type="ECO:0000256" key="1">
    <source>
        <dbReference type="SAM" id="Phobius"/>
    </source>
</evidence>
<reference evidence="2 3" key="1">
    <citation type="journal article" date="2004" name="Science">
        <title>The genome of the diatom Thalassiosira pseudonana: ecology, evolution, and metabolism.</title>
        <authorList>
            <person name="Armbrust E.V."/>
            <person name="Berges J.A."/>
            <person name="Bowler C."/>
            <person name="Green B.R."/>
            <person name="Martinez D."/>
            <person name="Putnam N.H."/>
            <person name="Zhou S."/>
            <person name="Allen A.E."/>
            <person name="Apt K.E."/>
            <person name="Bechner M."/>
            <person name="Brzezinski M.A."/>
            <person name="Chaal B.K."/>
            <person name="Chiovitti A."/>
            <person name="Davis A.K."/>
            <person name="Demarest M.S."/>
            <person name="Detter J.C."/>
            <person name="Glavina T."/>
            <person name="Goodstein D."/>
            <person name="Hadi M.Z."/>
            <person name="Hellsten U."/>
            <person name="Hildebrand M."/>
            <person name="Jenkins B.D."/>
            <person name="Jurka J."/>
            <person name="Kapitonov V.V."/>
            <person name="Kroger N."/>
            <person name="Lau W.W."/>
            <person name="Lane T.W."/>
            <person name="Larimer F.W."/>
            <person name="Lippmeier J.C."/>
            <person name="Lucas S."/>
            <person name="Medina M."/>
            <person name="Montsant A."/>
            <person name="Obornik M."/>
            <person name="Parker M.S."/>
            <person name="Palenik B."/>
            <person name="Pazour G.J."/>
            <person name="Richardson P.M."/>
            <person name="Rynearson T.A."/>
            <person name="Saito M.A."/>
            <person name="Schwartz D.C."/>
            <person name="Thamatrakoln K."/>
            <person name="Valentin K."/>
            <person name="Vardi A."/>
            <person name="Wilkerson F.P."/>
            <person name="Rokhsar D.S."/>
        </authorList>
    </citation>
    <scope>NUCLEOTIDE SEQUENCE [LARGE SCALE GENOMIC DNA]</scope>
    <source>
        <strain evidence="2 3">CCMP1335</strain>
    </source>
</reference>
<gene>
    <name evidence="2" type="ORF">THAPSDRAFT_11530</name>
</gene>